<reference evidence="2" key="1">
    <citation type="submission" date="2023-03" db="EMBL/GenBank/DDBJ databases">
        <title>Massive genome expansion in bonnet fungi (Mycena s.s.) driven by repeated elements and novel gene families across ecological guilds.</title>
        <authorList>
            <consortium name="Lawrence Berkeley National Laboratory"/>
            <person name="Harder C.B."/>
            <person name="Miyauchi S."/>
            <person name="Viragh M."/>
            <person name="Kuo A."/>
            <person name="Thoen E."/>
            <person name="Andreopoulos B."/>
            <person name="Lu D."/>
            <person name="Skrede I."/>
            <person name="Drula E."/>
            <person name="Henrissat B."/>
            <person name="Morin E."/>
            <person name="Kohler A."/>
            <person name="Barry K."/>
            <person name="LaButti K."/>
            <person name="Morin E."/>
            <person name="Salamov A."/>
            <person name="Lipzen A."/>
            <person name="Mereny Z."/>
            <person name="Hegedus B."/>
            <person name="Baldrian P."/>
            <person name="Stursova M."/>
            <person name="Weitz H."/>
            <person name="Taylor A."/>
            <person name="Grigoriev I.V."/>
            <person name="Nagy L.G."/>
            <person name="Martin F."/>
            <person name="Kauserud H."/>
        </authorList>
    </citation>
    <scope>NUCLEOTIDE SEQUENCE</scope>
    <source>
        <strain evidence="2">CBHHK200</strain>
    </source>
</reference>
<protein>
    <submittedName>
        <fullName evidence="2">Uncharacterized protein</fullName>
    </submittedName>
</protein>
<gene>
    <name evidence="2" type="ORF">C8F04DRAFT_1184096</name>
</gene>
<dbReference type="EMBL" id="JARJCM010000065">
    <property type="protein sequence ID" value="KAJ7033388.1"/>
    <property type="molecule type" value="Genomic_DNA"/>
</dbReference>
<name>A0AAD6ST07_9AGAR</name>
<keyword evidence="3" id="KW-1185">Reference proteome</keyword>
<dbReference type="Gene3D" id="3.30.70.100">
    <property type="match status" value="1"/>
</dbReference>
<proteinExistence type="predicted"/>
<evidence type="ECO:0000313" key="3">
    <source>
        <dbReference type="Proteomes" id="UP001218188"/>
    </source>
</evidence>
<dbReference type="Proteomes" id="UP001218188">
    <property type="component" value="Unassembled WGS sequence"/>
</dbReference>
<dbReference type="AlphaFoldDB" id="A0AAD6ST07"/>
<evidence type="ECO:0000256" key="1">
    <source>
        <dbReference type="SAM" id="SignalP"/>
    </source>
</evidence>
<dbReference type="SUPFAM" id="SSF54909">
    <property type="entry name" value="Dimeric alpha+beta barrel"/>
    <property type="match status" value="1"/>
</dbReference>
<comment type="caution">
    <text evidence="2">The sequence shown here is derived from an EMBL/GenBank/DDBJ whole genome shotgun (WGS) entry which is preliminary data.</text>
</comment>
<sequence length="581" mass="63403">MYQPSSLINFLIALAAAPLLVTASPFHLPRSFQNVPQGAHALAFDPESGAVSAYGGDGAFLGKINHTTTSKRTDGTCSNLSPADLKAPCLRHRRRLIGAKGSTPLRLTLPNQGNYPAIACVSDDTAIVTVQGNPSCATSDQTSSGNWSALVVIKLPEHTTTFSTALEGTSSSATITTTKTSGWSLGLTVAATIGIPDIVDAVTTTSNNQQTQTIAMEAADGQTCSLVFTSTSCTGSGKGSIVMTATGWAWFEYSSKVHGHYYWALNIETYIPDASQRSNSIDFTAAISATNDSKYQGTCNINDSLKTLRISNAVAYCTASEDATESRVVGIFCSIHSQMTVPEYPDIQLLMAPYLGRNLDIRTYETIPSGTQISIPTSQEKHFMVFNGMTPNERAEQTFNDWYTEEHIPMLSAVPGWRSSRRFQLISASTNPPRYLALHEWHNRDAFGTPEFKAATNTSWRTRVVVEQVNKKERHLLEYLGTVEEVGFQAKLSRFLLRSERPSKNQALTRSLFGHVLIIGIRFYAENQFYPASAFPNCFCTSFPTGIAEEGQAGSSFRPFNFSTFFQWCGVDPLVMLPVVV</sequence>
<organism evidence="2 3">
    <name type="scientific">Mycena alexandri</name>
    <dbReference type="NCBI Taxonomy" id="1745969"/>
    <lineage>
        <taxon>Eukaryota</taxon>
        <taxon>Fungi</taxon>
        <taxon>Dikarya</taxon>
        <taxon>Basidiomycota</taxon>
        <taxon>Agaricomycotina</taxon>
        <taxon>Agaricomycetes</taxon>
        <taxon>Agaricomycetidae</taxon>
        <taxon>Agaricales</taxon>
        <taxon>Marasmiineae</taxon>
        <taxon>Mycenaceae</taxon>
        <taxon>Mycena</taxon>
    </lineage>
</organism>
<evidence type="ECO:0000313" key="2">
    <source>
        <dbReference type="EMBL" id="KAJ7033388.1"/>
    </source>
</evidence>
<feature type="signal peptide" evidence="1">
    <location>
        <begin position="1"/>
        <end position="23"/>
    </location>
</feature>
<dbReference type="InterPro" id="IPR011008">
    <property type="entry name" value="Dimeric_a/b-barrel"/>
</dbReference>
<keyword evidence="1" id="KW-0732">Signal</keyword>
<accession>A0AAD6ST07</accession>
<feature type="chain" id="PRO_5042077949" evidence="1">
    <location>
        <begin position="24"/>
        <end position="581"/>
    </location>
</feature>